<name>A0ABY3YN96_9FLAO</name>
<dbReference type="Pfam" id="PF13568">
    <property type="entry name" value="OMP_b-brl_2"/>
    <property type="match status" value="1"/>
</dbReference>
<evidence type="ECO:0000313" key="3">
    <source>
        <dbReference type="Proteomes" id="UP000829476"/>
    </source>
</evidence>
<dbReference type="EMBL" id="CP094326">
    <property type="protein sequence ID" value="UNY99299.1"/>
    <property type="molecule type" value="Genomic_DNA"/>
</dbReference>
<proteinExistence type="predicted"/>
<evidence type="ECO:0000313" key="2">
    <source>
        <dbReference type="EMBL" id="UNY99299.1"/>
    </source>
</evidence>
<reference evidence="2 3" key="1">
    <citation type="journal article" date="2018" name="Int. J. Syst. Evol. Microbiol.">
        <title>Zhouia spongiae sp. nov., isolated from a marine sponge.</title>
        <authorList>
            <person name="Zhuang L."/>
            <person name="Lin B."/>
            <person name="Qin F."/>
            <person name="Luo L."/>
        </authorList>
    </citation>
    <scope>NUCLEOTIDE SEQUENCE [LARGE SCALE GENOMIC DNA]</scope>
    <source>
        <strain evidence="2 3">HN-Y44</strain>
    </source>
</reference>
<accession>A0ABY3YN96</accession>
<dbReference type="RefSeq" id="WP_242937699.1">
    <property type="nucleotide sequence ID" value="NZ_CP094326.1"/>
</dbReference>
<gene>
    <name evidence="2" type="ORF">MQE36_02890</name>
</gene>
<evidence type="ECO:0000259" key="1">
    <source>
        <dbReference type="Pfam" id="PF13568"/>
    </source>
</evidence>
<organism evidence="2 3">
    <name type="scientific">Zhouia spongiae</name>
    <dbReference type="NCBI Taxonomy" id="2202721"/>
    <lineage>
        <taxon>Bacteria</taxon>
        <taxon>Pseudomonadati</taxon>
        <taxon>Bacteroidota</taxon>
        <taxon>Flavobacteriia</taxon>
        <taxon>Flavobacteriales</taxon>
        <taxon>Flavobacteriaceae</taxon>
        <taxon>Zhouia</taxon>
    </lineage>
</organism>
<keyword evidence="3" id="KW-1185">Reference proteome</keyword>
<sequence>MRYHLTIIFTMLNVLVLQAQALDSLLIREPDDKYLEDQFYIGISYNALLNRPTNVDQSSLPYGLQLGFIKDVPLNARRNIGFGIGVGYSVNSFYSNLRAVKSGEEIYYERIPDSIDFKRNKIEAHMIDVPIEFRWRTSKAGTHSFWRIYSGIKLGYNFANRSRYIDADNRLSFTNPDIRKLQYGAYLSFGYNTWNFYVQYQLNDLIENRETITGDPIDMRVLQLGLIFYIL</sequence>
<feature type="domain" description="Outer membrane protein beta-barrel" evidence="1">
    <location>
        <begin position="24"/>
        <end position="203"/>
    </location>
</feature>
<dbReference type="InterPro" id="IPR025665">
    <property type="entry name" value="Beta-barrel_OMP_2"/>
</dbReference>
<dbReference type="Proteomes" id="UP000829476">
    <property type="component" value="Chromosome"/>
</dbReference>
<protein>
    <submittedName>
        <fullName evidence="2">PorT family protein</fullName>
    </submittedName>
</protein>